<dbReference type="EMBL" id="JADOUA010000001">
    <property type="protein sequence ID" value="MBG6093697.1"/>
    <property type="molecule type" value="Genomic_DNA"/>
</dbReference>
<keyword evidence="2" id="KW-0472">Membrane</keyword>
<feature type="transmembrane region" description="Helical" evidence="2">
    <location>
        <begin position="91"/>
        <end position="112"/>
    </location>
</feature>
<evidence type="ECO:0000256" key="1">
    <source>
        <dbReference type="SAM" id="MobiDB-lite"/>
    </source>
</evidence>
<dbReference type="InterPro" id="IPR046253">
    <property type="entry name" value="DUF6286"/>
</dbReference>
<dbReference type="Pfam" id="PF19803">
    <property type="entry name" value="DUF6286"/>
    <property type="match status" value="1"/>
</dbReference>
<keyword evidence="2" id="KW-0812">Transmembrane</keyword>
<protein>
    <recommendedName>
        <fullName evidence="3">DUF6286 domain-containing protein</fullName>
    </recommendedName>
</protein>
<gene>
    <name evidence="4" type="ORF">IW256_007810</name>
</gene>
<dbReference type="Proteomes" id="UP000614047">
    <property type="component" value="Unassembled WGS sequence"/>
</dbReference>
<feature type="region of interest" description="Disordered" evidence="1">
    <location>
        <begin position="1"/>
        <end position="25"/>
    </location>
</feature>
<proteinExistence type="predicted"/>
<name>A0A931DPZ6_9ACTN</name>
<evidence type="ECO:0000259" key="3">
    <source>
        <dbReference type="Pfam" id="PF19803"/>
    </source>
</evidence>
<accession>A0A931DPZ6</accession>
<dbReference type="AlphaFoldDB" id="A0A931DPZ6"/>
<sequence length="210" mass="23028">MTTHAGRLPRSRERDAEPGRAGSAAASRRAARRAFHSRRIWPALLASLIVAAAGVITAIETISALAGSPLRFFPYEQITSWAVRTPWNDRLALLIAAAIALLGLVFVLTGLFPGRGRLIPLYGEDPDLVVGITRSGLRTLVATAARSVDGVTGVGHVRLRRRKVRVKVRTALRQPHDLHERVRAAVRERLDEVGPLPRRGIAVRIRFPKD</sequence>
<comment type="caution">
    <text evidence="4">The sequence shown here is derived from an EMBL/GenBank/DDBJ whole genome shotgun (WGS) entry which is preliminary data.</text>
</comment>
<dbReference type="RefSeq" id="WP_197015723.1">
    <property type="nucleotide sequence ID" value="NZ_BAABES010000003.1"/>
</dbReference>
<keyword evidence="2" id="KW-1133">Transmembrane helix</keyword>
<organism evidence="4 5">
    <name type="scientific">Actinomadura viridis</name>
    <dbReference type="NCBI Taxonomy" id="58110"/>
    <lineage>
        <taxon>Bacteria</taxon>
        <taxon>Bacillati</taxon>
        <taxon>Actinomycetota</taxon>
        <taxon>Actinomycetes</taxon>
        <taxon>Streptosporangiales</taxon>
        <taxon>Thermomonosporaceae</taxon>
        <taxon>Actinomadura</taxon>
    </lineage>
</organism>
<evidence type="ECO:0000313" key="4">
    <source>
        <dbReference type="EMBL" id="MBG6093697.1"/>
    </source>
</evidence>
<feature type="transmembrane region" description="Helical" evidence="2">
    <location>
        <begin position="40"/>
        <end position="66"/>
    </location>
</feature>
<feature type="domain" description="DUF6286" evidence="3">
    <location>
        <begin position="101"/>
        <end position="206"/>
    </location>
</feature>
<reference evidence="4" key="1">
    <citation type="submission" date="2020-11" db="EMBL/GenBank/DDBJ databases">
        <title>Sequencing the genomes of 1000 actinobacteria strains.</title>
        <authorList>
            <person name="Klenk H.-P."/>
        </authorList>
    </citation>
    <scope>NUCLEOTIDE SEQUENCE</scope>
    <source>
        <strain evidence="4">DSM 43175</strain>
    </source>
</reference>
<evidence type="ECO:0000256" key="2">
    <source>
        <dbReference type="SAM" id="Phobius"/>
    </source>
</evidence>
<evidence type="ECO:0000313" key="5">
    <source>
        <dbReference type="Proteomes" id="UP000614047"/>
    </source>
</evidence>
<keyword evidence="5" id="KW-1185">Reference proteome</keyword>